<sequence>MKTFLLALCLAPAALAAYLQVSVPVHIMDQCEQGNGYCGINLRDMGYDNLINYDDNALYYCDDVNSPDYIKKCGGSCQGPKAHCDN</sequence>
<evidence type="ECO:0000313" key="3">
    <source>
        <dbReference type="Proteomes" id="UP000234275"/>
    </source>
</evidence>
<keyword evidence="1" id="KW-0732">Signal</keyword>
<dbReference type="AlphaFoldDB" id="A0A2I2GP87"/>
<feature type="chain" id="PRO_5014168462" evidence="1">
    <location>
        <begin position="17"/>
        <end position="86"/>
    </location>
</feature>
<organism evidence="2 3">
    <name type="scientific">Aspergillus steynii IBT 23096</name>
    <dbReference type="NCBI Taxonomy" id="1392250"/>
    <lineage>
        <taxon>Eukaryota</taxon>
        <taxon>Fungi</taxon>
        <taxon>Dikarya</taxon>
        <taxon>Ascomycota</taxon>
        <taxon>Pezizomycotina</taxon>
        <taxon>Eurotiomycetes</taxon>
        <taxon>Eurotiomycetidae</taxon>
        <taxon>Eurotiales</taxon>
        <taxon>Aspergillaceae</taxon>
        <taxon>Aspergillus</taxon>
        <taxon>Aspergillus subgen. Circumdati</taxon>
    </lineage>
</organism>
<name>A0A2I2GP87_9EURO</name>
<reference evidence="2 3" key="1">
    <citation type="submission" date="2016-12" db="EMBL/GenBank/DDBJ databases">
        <title>The genomes of Aspergillus section Nigri reveals drivers in fungal speciation.</title>
        <authorList>
            <consortium name="DOE Joint Genome Institute"/>
            <person name="Vesth T.C."/>
            <person name="Nybo J."/>
            <person name="Theobald S."/>
            <person name="Brandl J."/>
            <person name="Frisvad J.C."/>
            <person name="Nielsen K.F."/>
            <person name="Lyhne E.K."/>
            <person name="Kogle M.E."/>
            <person name="Kuo A."/>
            <person name="Riley R."/>
            <person name="Clum A."/>
            <person name="Nolan M."/>
            <person name="Lipzen A."/>
            <person name="Salamov A."/>
            <person name="Henrissat B."/>
            <person name="Wiebenga A."/>
            <person name="De Vries R.P."/>
            <person name="Grigoriev I.V."/>
            <person name="Mortensen U.H."/>
            <person name="Andersen M.R."/>
            <person name="Baker S.E."/>
        </authorList>
    </citation>
    <scope>NUCLEOTIDE SEQUENCE [LARGE SCALE GENOMIC DNA]</scope>
    <source>
        <strain evidence="2 3">IBT 23096</strain>
    </source>
</reference>
<evidence type="ECO:0000256" key="1">
    <source>
        <dbReference type="SAM" id="SignalP"/>
    </source>
</evidence>
<dbReference type="GeneID" id="36560414"/>
<proteinExistence type="predicted"/>
<gene>
    <name evidence="2" type="ORF">P170DRAFT_470140</name>
</gene>
<dbReference type="EMBL" id="MSFO01000001">
    <property type="protein sequence ID" value="PLB54692.1"/>
    <property type="molecule type" value="Genomic_DNA"/>
</dbReference>
<dbReference type="OrthoDB" id="4166960at2759"/>
<comment type="caution">
    <text evidence="2">The sequence shown here is derived from an EMBL/GenBank/DDBJ whole genome shotgun (WGS) entry which is preliminary data.</text>
</comment>
<evidence type="ECO:0000313" key="2">
    <source>
        <dbReference type="EMBL" id="PLB54692.1"/>
    </source>
</evidence>
<keyword evidence="3" id="KW-1185">Reference proteome</keyword>
<dbReference type="RefSeq" id="XP_024709994.1">
    <property type="nucleotide sequence ID" value="XM_024852716.1"/>
</dbReference>
<accession>A0A2I2GP87</accession>
<dbReference type="Proteomes" id="UP000234275">
    <property type="component" value="Unassembled WGS sequence"/>
</dbReference>
<feature type="signal peptide" evidence="1">
    <location>
        <begin position="1"/>
        <end position="16"/>
    </location>
</feature>
<dbReference type="VEuPathDB" id="FungiDB:P170DRAFT_470140"/>
<protein>
    <submittedName>
        <fullName evidence="2">Uncharacterized protein</fullName>
    </submittedName>
</protein>